<evidence type="ECO:0000313" key="3">
    <source>
        <dbReference type="Proteomes" id="UP000014680"/>
    </source>
</evidence>
<dbReference type="OrthoDB" id="1058301at2759"/>
<dbReference type="Pfam" id="PF04073">
    <property type="entry name" value="tRNA_edit"/>
    <property type="match status" value="1"/>
</dbReference>
<dbReference type="EMBL" id="KB206772">
    <property type="protein sequence ID" value="ELP88008.1"/>
    <property type="molecule type" value="Genomic_DNA"/>
</dbReference>
<dbReference type="InterPro" id="IPR036754">
    <property type="entry name" value="YbaK/aa-tRNA-synt-asso_dom_sf"/>
</dbReference>
<evidence type="ECO:0000259" key="1">
    <source>
        <dbReference type="Pfam" id="PF04073"/>
    </source>
</evidence>
<name>A0A0A1U1U5_ENTIV</name>
<proteinExistence type="predicted"/>
<organism evidence="2 3">
    <name type="scientific">Entamoeba invadens IP1</name>
    <dbReference type="NCBI Taxonomy" id="370355"/>
    <lineage>
        <taxon>Eukaryota</taxon>
        <taxon>Amoebozoa</taxon>
        <taxon>Evosea</taxon>
        <taxon>Archamoebae</taxon>
        <taxon>Mastigamoebida</taxon>
        <taxon>Entamoebidae</taxon>
        <taxon>Entamoeba</taxon>
    </lineage>
</organism>
<feature type="domain" description="YbaK/aminoacyl-tRNA synthetase-associated" evidence="1">
    <location>
        <begin position="124"/>
        <end position="181"/>
    </location>
</feature>
<evidence type="ECO:0000313" key="2">
    <source>
        <dbReference type="EMBL" id="ELP88008.1"/>
    </source>
</evidence>
<dbReference type="PANTHER" id="PTHR30411">
    <property type="entry name" value="CYTOPLASMIC PROTEIN"/>
    <property type="match status" value="1"/>
</dbReference>
<sequence>MECAYRQLDTLITIITDKPPKGTIRCYESAIQEGITSSCLSRVNDNYYNSPFEERIRQLNTPCTSQLCKSLILENTAFPPGATETPTFARFYLLIVQYVAQMQSHKLFKYLRAVNPEVKKKCFHFRVADESEAITLSGFEHNAITPFGMNKKIPVVLADDITRLPQDYCWIGGGEIDVKLGFNVKEFVEKMKPMVTDIYKREGEKDEKDEKEDQN</sequence>
<dbReference type="OMA" id="HIDWKLG"/>
<dbReference type="CDD" id="cd04332">
    <property type="entry name" value="YbaK_like"/>
    <property type="match status" value="1"/>
</dbReference>
<keyword evidence="3" id="KW-1185">Reference proteome</keyword>
<dbReference type="InterPro" id="IPR007214">
    <property type="entry name" value="YbaK/aa-tRNA-synth-assoc-dom"/>
</dbReference>
<dbReference type="VEuPathDB" id="AmoebaDB:EIN_419370"/>
<dbReference type="Gene3D" id="3.90.960.10">
    <property type="entry name" value="YbaK/aminoacyl-tRNA synthetase-associated domain"/>
    <property type="match status" value="1"/>
</dbReference>
<dbReference type="RefSeq" id="XP_004254779.1">
    <property type="nucleotide sequence ID" value="XM_004254731.1"/>
</dbReference>
<dbReference type="PANTHER" id="PTHR30411:SF4">
    <property type="entry name" value="YBAK_AMINOACYL-TRNA SYNTHETASE-ASSOCIATED DOMAIN-CONTAINING PROTEIN"/>
    <property type="match status" value="1"/>
</dbReference>
<dbReference type="Proteomes" id="UP000014680">
    <property type="component" value="Unassembled WGS sequence"/>
</dbReference>
<dbReference type="GeneID" id="14886939"/>
<dbReference type="GO" id="GO:0002161">
    <property type="term" value="F:aminoacyl-tRNA deacylase activity"/>
    <property type="evidence" value="ECO:0007669"/>
    <property type="project" value="InterPro"/>
</dbReference>
<dbReference type="KEGG" id="eiv:EIN_419370"/>
<protein>
    <recommendedName>
        <fullName evidence="1">YbaK/aminoacyl-tRNA synthetase-associated domain-containing protein</fullName>
    </recommendedName>
</protein>
<reference evidence="2 3" key="1">
    <citation type="submission" date="2012-10" db="EMBL/GenBank/DDBJ databases">
        <authorList>
            <person name="Zafar N."/>
            <person name="Inman J."/>
            <person name="Hall N."/>
            <person name="Lorenzi H."/>
            <person name="Caler E."/>
        </authorList>
    </citation>
    <scope>NUCLEOTIDE SEQUENCE [LARGE SCALE GENOMIC DNA]</scope>
    <source>
        <strain evidence="2 3">IP1</strain>
    </source>
</reference>
<dbReference type="AlphaFoldDB" id="A0A0A1U1U5"/>
<accession>A0A0A1U1U5</accession>
<gene>
    <name evidence="2" type="ORF">EIN_419370</name>
</gene>
<dbReference type="SUPFAM" id="SSF55826">
    <property type="entry name" value="YbaK/ProRS associated domain"/>
    <property type="match status" value="1"/>
</dbReference>